<accession>A0A1E1WY02</accession>
<dbReference type="EMBL" id="GFAC01007321">
    <property type="protein sequence ID" value="JAT91867.1"/>
    <property type="molecule type" value="mRNA"/>
</dbReference>
<name>A0A1E1WY02_9ACAR</name>
<protein>
    <submittedName>
        <fullName evidence="1">Uncharacterized protein</fullName>
    </submittedName>
</protein>
<reference evidence="1" key="1">
    <citation type="journal article" date="2017" name="Front. Cell. Infect. Microbiol.">
        <title>The Distinct Transcriptional Response of the Midgut of Amblyomma sculptum and Amblyomma aureolatum Ticks to Rickettsia rickettsii Correlates to Their Differences in Susceptibility to Infection.</title>
        <authorList>
            <person name="Martins L.A."/>
            <person name="Galletti M.F.B.M."/>
            <person name="Ribeiro J.M."/>
            <person name="Fujita A."/>
            <person name="Costa F.B."/>
            <person name="Labruna M.B."/>
            <person name="Daffre S."/>
            <person name="Fogaca A.C."/>
        </authorList>
    </citation>
    <scope>NUCLEOTIDE SEQUENCE</scope>
</reference>
<organism evidence="1">
    <name type="scientific">Amblyomma aureolatum</name>
    <dbReference type="NCBI Taxonomy" id="187763"/>
    <lineage>
        <taxon>Eukaryota</taxon>
        <taxon>Metazoa</taxon>
        <taxon>Ecdysozoa</taxon>
        <taxon>Arthropoda</taxon>
        <taxon>Chelicerata</taxon>
        <taxon>Arachnida</taxon>
        <taxon>Acari</taxon>
        <taxon>Parasitiformes</taxon>
        <taxon>Ixodida</taxon>
        <taxon>Ixodoidea</taxon>
        <taxon>Ixodidae</taxon>
        <taxon>Amblyomminae</taxon>
        <taxon>Amblyomma</taxon>
    </lineage>
</organism>
<sequence length="181" mass="20099">DVLGLSECLGNSLNLCTDNNMAGEGIKKLINCTTVLMFRNLSPMNALISLRAFFVTITYKISPALGRALDRLMARLRSSESDTMSDNVCRGSIKLQFPNSRGKCLDKTLKLCENGTVVDMSFLESLVSYNVCMMGDWLTTSPLDNMRDFICNILRATKVLFDGVFFVGPVMYNMLETATCE</sequence>
<evidence type="ECO:0000313" key="1">
    <source>
        <dbReference type="EMBL" id="JAT91867.1"/>
    </source>
</evidence>
<feature type="non-terminal residue" evidence="1">
    <location>
        <position position="1"/>
    </location>
</feature>
<proteinExistence type="evidence at transcript level"/>
<dbReference type="AlphaFoldDB" id="A0A1E1WY02"/>